<dbReference type="EMBL" id="JAATVY010000008">
    <property type="protein sequence ID" value="NJC70925.1"/>
    <property type="molecule type" value="Genomic_DNA"/>
</dbReference>
<dbReference type="PROSITE" id="PS51257">
    <property type="entry name" value="PROKAR_LIPOPROTEIN"/>
    <property type="match status" value="1"/>
</dbReference>
<comment type="caution">
    <text evidence="1">The sequence shown here is derived from an EMBL/GenBank/DDBJ whole genome shotgun (WGS) entry which is preliminary data.</text>
</comment>
<protein>
    <recommendedName>
        <fullName evidence="3">Lipoprotein</fullName>
    </recommendedName>
</protein>
<sequence>MRRFLSTVIAVVTLCAALSGCGWVRAGNRSPNKPTAFVLRGYASVAGAPAGQPGAACEVPASGIGPNAPVHVADPPGHALATGTLRDGVLATDGTGYRCNFAFEIYGVPGGHTTYEISVNDRPPVSFPAEELRQDKPAVIPIP</sequence>
<organism evidence="1 2">
    <name type="scientific">Planosporangium thailandense</name>
    <dbReference type="NCBI Taxonomy" id="765197"/>
    <lineage>
        <taxon>Bacteria</taxon>
        <taxon>Bacillati</taxon>
        <taxon>Actinomycetota</taxon>
        <taxon>Actinomycetes</taxon>
        <taxon>Micromonosporales</taxon>
        <taxon>Micromonosporaceae</taxon>
        <taxon>Planosporangium</taxon>
    </lineage>
</organism>
<dbReference type="Proteomes" id="UP000722989">
    <property type="component" value="Unassembled WGS sequence"/>
</dbReference>
<evidence type="ECO:0000313" key="1">
    <source>
        <dbReference type="EMBL" id="NJC70925.1"/>
    </source>
</evidence>
<gene>
    <name evidence="1" type="ORF">HC031_14545</name>
</gene>
<accession>A0ABX0Y0G3</accession>
<evidence type="ECO:0008006" key="3">
    <source>
        <dbReference type="Google" id="ProtNLM"/>
    </source>
</evidence>
<evidence type="ECO:0000313" key="2">
    <source>
        <dbReference type="Proteomes" id="UP000722989"/>
    </source>
</evidence>
<proteinExistence type="predicted"/>
<dbReference type="RefSeq" id="WP_167925816.1">
    <property type="nucleotide sequence ID" value="NZ_JAATVY010000008.1"/>
</dbReference>
<name>A0ABX0Y0G3_9ACTN</name>
<reference evidence="1 2" key="1">
    <citation type="submission" date="2020-03" db="EMBL/GenBank/DDBJ databases">
        <title>WGS of the type strain of Planosporangium spp.</title>
        <authorList>
            <person name="Thawai C."/>
        </authorList>
    </citation>
    <scope>NUCLEOTIDE SEQUENCE [LARGE SCALE GENOMIC DNA]</scope>
    <source>
        <strain evidence="1 2">TBRC 5610</strain>
    </source>
</reference>
<keyword evidence="2" id="KW-1185">Reference proteome</keyword>